<feature type="transmembrane region" description="Helical" evidence="6">
    <location>
        <begin position="312"/>
        <end position="337"/>
    </location>
</feature>
<keyword evidence="9" id="KW-1185">Reference proteome</keyword>
<feature type="transmembrane region" description="Helical" evidence="6">
    <location>
        <begin position="112"/>
        <end position="131"/>
    </location>
</feature>
<comment type="caution">
    <text evidence="8">The sequence shown here is derived from an EMBL/GenBank/DDBJ whole genome shotgun (WGS) entry which is preliminary data.</text>
</comment>
<feature type="transmembrane region" description="Helical" evidence="6">
    <location>
        <begin position="230"/>
        <end position="257"/>
    </location>
</feature>
<dbReference type="EMBL" id="JADNRY010000014">
    <property type="protein sequence ID" value="KAF9074297.1"/>
    <property type="molecule type" value="Genomic_DNA"/>
</dbReference>
<feature type="transmembrane region" description="Helical" evidence="6">
    <location>
        <begin position="388"/>
        <end position="408"/>
    </location>
</feature>
<feature type="transmembrane region" description="Helical" evidence="6">
    <location>
        <begin position="269"/>
        <end position="292"/>
    </location>
</feature>
<feature type="transmembrane region" description="Helical" evidence="6">
    <location>
        <begin position="71"/>
        <end position="92"/>
    </location>
</feature>
<dbReference type="AlphaFoldDB" id="A0A9P5UCM6"/>
<dbReference type="EMBL" id="JADNRY010000024">
    <property type="protein sequence ID" value="KAF9072521.1"/>
    <property type="molecule type" value="Genomic_DNA"/>
</dbReference>
<evidence type="ECO:0000256" key="4">
    <source>
        <dbReference type="ARBA" id="ARBA00023136"/>
    </source>
</evidence>
<dbReference type="GO" id="GO:0005783">
    <property type="term" value="C:endoplasmic reticulum"/>
    <property type="evidence" value="ECO:0007669"/>
    <property type="project" value="TreeGrafter"/>
</dbReference>
<evidence type="ECO:0008006" key="10">
    <source>
        <dbReference type="Google" id="ProtNLM"/>
    </source>
</evidence>
<evidence type="ECO:0000313" key="7">
    <source>
        <dbReference type="EMBL" id="KAF9072521.1"/>
    </source>
</evidence>
<dbReference type="PANTHER" id="PTHR31794">
    <property type="entry name" value="AUXIN EFFLUX TRANSPORTER FAMILY PROTEIN (EUROFUNG)"/>
    <property type="match status" value="1"/>
</dbReference>
<feature type="transmembrane region" description="Helical" evidence="6">
    <location>
        <begin position="7"/>
        <end position="30"/>
    </location>
</feature>
<feature type="transmembrane region" description="Helical" evidence="6">
    <location>
        <begin position="349"/>
        <end position="368"/>
    </location>
</feature>
<gene>
    <name evidence="8" type="ORF">BDP27DRAFT_1214731</name>
    <name evidence="7" type="ORF">BDP27DRAFT_1217474</name>
</gene>
<feature type="region of interest" description="Disordered" evidence="5">
    <location>
        <begin position="170"/>
        <end position="192"/>
    </location>
</feature>
<keyword evidence="2 6" id="KW-0812">Transmembrane</keyword>
<proteinExistence type="predicted"/>
<dbReference type="Proteomes" id="UP000772434">
    <property type="component" value="Unassembled WGS sequence"/>
</dbReference>
<evidence type="ECO:0000256" key="6">
    <source>
        <dbReference type="SAM" id="Phobius"/>
    </source>
</evidence>
<protein>
    <recommendedName>
        <fullName evidence="10">Auxin efflux carrier</fullName>
    </recommendedName>
</protein>
<dbReference type="GO" id="GO:0016020">
    <property type="term" value="C:membrane"/>
    <property type="evidence" value="ECO:0007669"/>
    <property type="project" value="UniProtKB-SubCell"/>
</dbReference>
<dbReference type="OrthoDB" id="191139at2759"/>
<feature type="transmembrane region" description="Helical" evidence="6">
    <location>
        <begin position="42"/>
        <end position="59"/>
    </location>
</feature>
<dbReference type="GO" id="GO:0055085">
    <property type="term" value="P:transmembrane transport"/>
    <property type="evidence" value="ECO:0007669"/>
    <property type="project" value="InterPro"/>
</dbReference>
<evidence type="ECO:0000256" key="2">
    <source>
        <dbReference type="ARBA" id="ARBA00022692"/>
    </source>
</evidence>
<dbReference type="PANTHER" id="PTHR31794:SF4">
    <property type="entry name" value="AUXIN EFFLUX TRANSPORTER FAMILY PROTEIN (EUROFUNG)"/>
    <property type="match status" value="1"/>
</dbReference>
<keyword evidence="3 6" id="KW-1133">Transmembrane helix</keyword>
<name>A0A9P5UCM6_9AGAR</name>
<evidence type="ECO:0000256" key="3">
    <source>
        <dbReference type="ARBA" id="ARBA00022989"/>
    </source>
</evidence>
<dbReference type="InterPro" id="IPR004776">
    <property type="entry name" value="Mem_transp_PIN-like"/>
</dbReference>
<evidence type="ECO:0000256" key="5">
    <source>
        <dbReference type="SAM" id="MobiDB-lite"/>
    </source>
</evidence>
<organism evidence="8 9">
    <name type="scientific">Rhodocollybia butyracea</name>
    <dbReference type="NCBI Taxonomy" id="206335"/>
    <lineage>
        <taxon>Eukaryota</taxon>
        <taxon>Fungi</taxon>
        <taxon>Dikarya</taxon>
        <taxon>Basidiomycota</taxon>
        <taxon>Agaricomycotina</taxon>
        <taxon>Agaricomycetes</taxon>
        <taxon>Agaricomycetidae</taxon>
        <taxon>Agaricales</taxon>
        <taxon>Marasmiineae</taxon>
        <taxon>Omphalotaceae</taxon>
        <taxon>Rhodocollybia</taxon>
    </lineage>
</organism>
<dbReference type="Pfam" id="PF03547">
    <property type="entry name" value="Mem_trans"/>
    <property type="match status" value="1"/>
</dbReference>
<reference evidence="8" key="1">
    <citation type="submission" date="2020-11" db="EMBL/GenBank/DDBJ databases">
        <authorList>
            <consortium name="DOE Joint Genome Institute"/>
            <person name="Ahrendt S."/>
            <person name="Riley R."/>
            <person name="Andreopoulos W."/>
            <person name="Labutti K."/>
            <person name="Pangilinan J."/>
            <person name="Ruiz-Duenas F.J."/>
            <person name="Barrasa J.M."/>
            <person name="Sanchez-Garcia M."/>
            <person name="Camarero S."/>
            <person name="Miyauchi S."/>
            <person name="Serrano A."/>
            <person name="Linde D."/>
            <person name="Babiker R."/>
            <person name="Drula E."/>
            <person name="Ayuso-Fernandez I."/>
            <person name="Pacheco R."/>
            <person name="Padilla G."/>
            <person name="Ferreira P."/>
            <person name="Barriuso J."/>
            <person name="Kellner H."/>
            <person name="Castanera R."/>
            <person name="Alfaro M."/>
            <person name="Ramirez L."/>
            <person name="Pisabarro A.G."/>
            <person name="Kuo A."/>
            <person name="Tritt A."/>
            <person name="Lipzen A."/>
            <person name="He G."/>
            <person name="Yan M."/>
            <person name="Ng V."/>
            <person name="Cullen D."/>
            <person name="Martin F."/>
            <person name="Rosso M.-N."/>
            <person name="Henrissat B."/>
            <person name="Hibbett D."/>
            <person name="Martinez A.T."/>
            <person name="Grigoriev I.V."/>
        </authorList>
    </citation>
    <scope>NUCLEOTIDE SEQUENCE</scope>
    <source>
        <strain evidence="8">AH 40177</strain>
    </source>
</reference>
<accession>A0A9P5UCM6</accession>
<evidence type="ECO:0000313" key="9">
    <source>
        <dbReference type="Proteomes" id="UP000772434"/>
    </source>
</evidence>
<keyword evidence="4 6" id="KW-0472">Membrane</keyword>
<evidence type="ECO:0000256" key="1">
    <source>
        <dbReference type="ARBA" id="ARBA00004141"/>
    </source>
</evidence>
<evidence type="ECO:0000313" key="8">
    <source>
        <dbReference type="EMBL" id="KAF9074297.1"/>
    </source>
</evidence>
<feature type="compositionally biased region" description="Acidic residues" evidence="5">
    <location>
        <begin position="175"/>
        <end position="192"/>
    </location>
</feature>
<comment type="subcellular location">
    <subcellularLocation>
        <location evidence="1">Membrane</location>
        <topology evidence="1">Multi-pass membrane protein</topology>
    </subcellularLocation>
</comment>
<sequence length="416" mass="45044">MSSILTAFVASLEATVNVLLTVFYGTLAGYLGLVNNKSSLDLSSLCVKLFMPCLLFVNVGSSLSPETIGRYAPIIILALLYNITAIILGSIATRIFKLPLWVTAAVTFNNSTSLPILLLQSFAVSGALSSISSGDKDSAMHRAASYFLINATISNSLTFTLGPRLIQPNVKEDSADNEPNADVESAESSENDSFIEDGAENIPLIPRGTPRPSWVKSTTNFLYQFWNAPFIAILAAVTLLTCYVPSGAFVGLIPALHDQFFLKDGIFRAWLTVSLENIGHLFASTQVIIVGVKLYATHVKMREGQNSGSLPLYPTLCVLLTRFIIMPAISIPVVYVLATKTQLLSNDPILWFSMMMMPVGPSAMRLTALADVSKADEKEKNAVAKFLALSYMVTPMVSFSAVASLKACEMILTERK</sequence>